<keyword evidence="7" id="KW-1185">Reference proteome</keyword>
<protein>
    <submittedName>
        <fullName evidence="6">Alpha-2-macroglobulin</fullName>
    </submittedName>
</protein>
<dbReference type="InterPro" id="IPR049120">
    <property type="entry name" value="A2M_bMG2"/>
</dbReference>
<organism evidence="6 7">
    <name type="scientific">Bosea vaviloviae</name>
    <dbReference type="NCBI Taxonomy" id="1526658"/>
    <lineage>
        <taxon>Bacteria</taxon>
        <taxon>Pseudomonadati</taxon>
        <taxon>Pseudomonadota</taxon>
        <taxon>Alphaproteobacteria</taxon>
        <taxon>Hyphomicrobiales</taxon>
        <taxon>Boseaceae</taxon>
        <taxon>Bosea</taxon>
    </lineage>
</organism>
<dbReference type="STRING" id="1526658.BHK69_29100"/>
<dbReference type="InterPro" id="IPR001599">
    <property type="entry name" value="Macroglobln_a2"/>
</dbReference>
<dbReference type="GO" id="GO:0005615">
    <property type="term" value="C:extracellular space"/>
    <property type="evidence" value="ECO:0007669"/>
    <property type="project" value="InterPro"/>
</dbReference>
<gene>
    <name evidence="6" type="ORF">BHK69_29100</name>
</gene>
<dbReference type="SMART" id="SM01360">
    <property type="entry name" value="A2M"/>
    <property type="match status" value="1"/>
</dbReference>
<feature type="signal peptide" evidence="3">
    <location>
        <begin position="1"/>
        <end position="22"/>
    </location>
</feature>
<dbReference type="OrthoDB" id="9767116at2"/>
<dbReference type="RefSeq" id="WP_069693159.1">
    <property type="nucleotide sequence ID" value="NZ_CP017147.1"/>
</dbReference>
<sequence length="1755" mass="187326">MTLLARLALLFGLALAAQPAFAQKAYVRNDLAADGQRLEERLKREVSVSGRQATEALRIGASALARGDARAALPQANAAVVAEPNNAAAWRLMANAANAIEPRDYRERWELRERAISAAYLAYQRASSRPEEAASLGVLARTFEKNELWRPALTTYRLSLDLADNAGLRTTYESLREKRGFRILSNKVDADAASPRACFEFSEPLARGRVDFAPYVAISGGRSTQGSGDFAVSAEERQICVDGLRHGERYAFVIRQGVPSAIPDEKLLKSADYEVYVRDRTPSVRFTGKNYVLPRTGQQGIPVVSVNADRLDLEVMRIGDRNLINSVHSDDFLGQLGSSASKQIASDKGQSVWTGSMEVKSEPNKDVITAFPVIEAVGRLQPGVYVMFAKPTGGKVAAAQTDSDSDYDDGTTRATQWFVVSDLGLTSFSGPDGVHVLVRSLADAAPVANAELRLLARNNEVLGTVRSDANGYARFDAGLGKGQGGNAPGLVTALLGEDYGFLDLKQTAFDLSDRGVKGRVAPAGLDAYLYTERGVYRSGETVYLTSLLRDAKGAAVTGLPLTIVVKRPDGVEYRRRQVEDQGAGGRAHSIPLFSGAQTGTWRVQAYADPKGPAIGEASFLVEDYVPERLELTLTPKTPLLQAGEPAEIDVNARYLYGAPGSELDVNGSMTIRSAAQSAIPGFAGYQVGLTDEEFQPVQTDFEESTTTDASGKVTVSNPVAQPETNRPLEAEFTIRVGEPGGRAIARSVTLPIVPKGAALGIKALFKDGELGNGQTAGFEVIMANGDGRRLARPGVKWTLSKVTRNYQWFFQDGRWNFEGVKQTRRVADGELTVSANAAASISAPVQWGNYRLDVAADGPDSTESSLSFTVGYEADKTADTPDVLDVALDKNAYANGETMQVRLAPRFAGKATLAVISDRVNEIRTIDVAAGGATASIPVKAEWGASAYLVVLAHRPMDTAAQRLPGRAIGLSWFAIGKENRTLAIDLGAPPLVRPQTTLSLPVKVTGARAGEDAFVTVAAVDIGILNLTRFESPDPSRFFFGQRQIGHELRDLYGYLIDGMQGVRGAIRTGGDGAPTAQGEKPTQEPLARYSGVVKVGADGMAKVDFDLPAFNGSVRVMAVAWSAGRTGQASADVIIRDQVVAQATLPRFLAIGDQSRFHLAINNVEGPAGPYVVDLDVRGPVLVAADATRKTLQLAAGAKSELTIPVTAAGLGRAEFDVRITGPGSIGTVQNLAVRVQPSANTIARRIVRPIPGNGGSITVSSDLMADLVPNSGQVSVSVSPLASLDVPALLKALDRYPYGCTEQTVSRALPLLSVNKLATLENLSLDANADERVNGAIERVLARQGANGSFGLWGVGGEDLWLDAFVADFLTRARERQFQVPQIAFNLALDRLRNQVVNTSEINKEEAAGIAYALYVLARNGRPVMGDLRYLADNKLADFATPLARGQIGAALSALGDRGRGRAAFTSALGLLQDARDDGLSRPDYGTRLRDGAGVLALIAEANGERADITRAAAIVDTARGSARYTSTQEQMWMVVAAQALAKDAEGMTLTVDGAERKGPLYRTISAEALEAKPLTVANPGAASAQAVITVSGIPTGAEPALNQGFGLERVIYTMKGEKADPARLRQNERYVVALNVTEPALRYGRVLLVDPLPAGLEIENANLTEGASVAGLDWLKQEVTPVHTEARDDRYVAAFDRDGSNNQKLAFTIAYIVRAVSPGRYVAPAGVIEDMYRPDRFGRTAFGTVDISSAR</sequence>
<dbReference type="Gene3D" id="1.50.10.20">
    <property type="match status" value="1"/>
</dbReference>
<dbReference type="Gene3D" id="2.60.40.1930">
    <property type="match status" value="1"/>
</dbReference>
<accession>A0A1D7U9A3</accession>
<dbReference type="Pfam" id="PF17962">
    <property type="entry name" value="bMG6"/>
    <property type="match status" value="1"/>
</dbReference>
<dbReference type="InterPro" id="IPR041246">
    <property type="entry name" value="Bact_MG10"/>
</dbReference>
<evidence type="ECO:0000259" key="4">
    <source>
        <dbReference type="SMART" id="SM01359"/>
    </source>
</evidence>
<dbReference type="Pfam" id="PF07678">
    <property type="entry name" value="TED_complement"/>
    <property type="match status" value="1"/>
</dbReference>
<feature type="domain" description="Alpha-2-macroglobulin" evidence="5">
    <location>
        <begin position="1089"/>
        <end position="1177"/>
    </location>
</feature>
<dbReference type="EMBL" id="CP017147">
    <property type="protein sequence ID" value="AOO83965.1"/>
    <property type="molecule type" value="Genomic_DNA"/>
</dbReference>
<dbReference type="SMART" id="SM01359">
    <property type="entry name" value="A2M_N_2"/>
    <property type="match status" value="1"/>
</dbReference>
<dbReference type="InterPro" id="IPR002890">
    <property type="entry name" value="MG2"/>
</dbReference>
<dbReference type="Pfam" id="PF17973">
    <property type="entry name" value="bMG10"/>
    <property type="match status" value="1"/>
</dbReference>
<dbReference type="GO" id="GO:0004866">
    <property type="term" value="F:endopeptidase inhibitor activity"/>
    <property type="evidence" value="ECO:0007669"/>
    <property type="project" value="InterPro"/>
</dbReference>
<dbReference type="InterPro" id="IPR026284">
    <property type="entry name" value="A2MG_proteobact"/>
</dbReference>
<evidence type="ECO:0000256" key="2">
    <source>
        <dbReference type="ARBA" id="ARBA00022729"/>
    </source>
</evidence>
<feature type="domain" description="Alpha-2-macroglobulin bait region" evidence="4">
    <location>
        <begin position="884"/>
        <end position="1028"/>
    </location>
</feature>
<dbReference type="Pfam" id="PF21142">
    <property type="entry name" value="A2M_bMG2"/>
    <property type="match status" value="1"/>
</dbReference>
<proteinExistence type="inferred from homology"/>
<dbReference type="InterPro" id="IPR051802">
    <property type="entry name" value="YfhM-like"/>
</dbReference>
<dbReference type="InterPro" id="IPR041462">
    <property type="entry name" value="Bact_A2M_MG6"/>
</dbReference>
<evidence type="ECO:0000259" key="5">
    <source>
        <dbReference type="SMART" id="SM01360"/>
    </source>
</evidence>
<evidence type="ECO:0000313" key="7">
    <source>
        <dbReference type="Proteomes" id="UP000094969"/>
    </source>
</evidence>
<evidence type="ECO:0000313" key="6">
    <source>
        <dbReference type="EMBL" id="AOO83965.1"/>
    </source>
</evidence>
<dbReference type="SUPFAM" id="SSF48239">
    <property type="entry name" value="Terpenoid cyclases/Protein prenyltransferases"/>
    <property type="match status" value="1"/>
</dbReference>
<comment type="similarity">
    <text evidence="1">Belongs to the protease inhibitor I39 (alpha-2-macroglobulin) family. Bacterial alpha-2-macroglobulin subfamily.</text>
</comment>
<keyword evidence="2 3" id="KW-0732">Signal</keyword>
<dbReference type="PANTHER" id="PTHR40094">
    <property type="entry name" value="ALPHA-2-MACROGLOBULIN HOMOLOG"/>
    <property type="match status" value="1"/>
</dbReference>
<dbReference type="SMART" id="SM01419">
    <property type="entry name" value="Thiol-ester_cl"/>
    <property type="match status" value="1"/>
</dbReference>
<dbReference type="Pfam" id="PF01835">
    <property type="entry name" value="MG2"/>
    <property type="match status" value="1"/>
</dbReference>
<dbReference type="InterPro" id="IPR047565">
    <property type="entry name" value="Alpha-macroglob_thiol-ester_cl"/>
</dbReference>
<dbReference type="InterPro" id="IPR008930">
    <property type="entry name" value="Terpenoid_cyclase/PrenylTrfase"/>
</dbReference>
<reference evidence="6 7" key="1">
    <citation type="journal article" date="2015" name="Antonie Van Leeuwenhoek">
        <title>Bosea vaviloviae sp. nov., a new species of slow-growing rhizobia isolated from nodules of the relict species Vavilovia formosa (Stev.) Fed.</title>
        <authorList>
            <person name="Safronova V.I."/>
            <person name="Kuznetsova I.G."/>
            <person name="Sazanova A.L."/>
            <person name="Kimeklis A.K."/>
            <person name="Belimov A.A."/>
            <person name="Andronov E.E."/>
            <person name="Pinaev A.G."/>
            <person name="Chizhevskaya E.P."/>
            <person name="Pukhaev A.R."/>
            <person name="Popov K.P."/>
            <person name="Willems A."/>
            <person name="Tikhonovich I.A."/>
        </authorList>
    </citation>
    <scope>NUCLEOTIDE SEQUENCE [LARGE SCALE GENOMIC DNA]</scope>
    <source>
        <strain evidence="6 7">Vaf18</strain>
    </source>
</reference>
<dbReference type="CDD" id="cd02891">
    <property type="entry name" value="A2M_like"/>
    <property type="match status" value="1"/>
</dbReference>
<dbReference type="KEGG" id="bvv:BHK69_29100"/>
<name>A0A1D7U9A3_9HYPH</name>
<dbReference type="Pfam" id="PF07703">
    <property type="entry name" value="A2M_BRD"/>
    <property type="match status" value="1"/>
</dbReference>
<feature type="chain" id="PRO_5009100186" evidence="3">
    <location>
        <begin position="23"/>
        <end position="1755"/>
    </location>
</feature>
<dbReference type="PIRSF" id="PIRSF038980">
    <property type="entry name" value="A2M_bac"/>
    <property type="match status" value="1"/>
</dbReference>
<evidence type="ECO:0000256" key="1">
    <source>
        <dbReference type="ARBA" id="ARBA00010556"/>
    </source>
</evidence>
<dbReference type="InterPro" id="IPR011625">
    <property type="entry name" value="A2M_N_BRD"/>
</dbReference>
<dbReference type="InterPro" id="IPR011626">
    <property type="entry name" value="Alpha-macroglobulin_TED"/>
</dbReference>
<dbReference type="Proteomes" id="UP000094969">
    <property type="component" value="Chromosome"/>
</dbReference>
<dbReference type="InterPro" id="IPR041203">
    <property type="entry name" value="Bact_A2M_MG5"/>
</dbReference>
<dbReference type="PANTHER" id="PTHR40094:SF1">
    <property type="entry name" value="UBIQUITIN DOMAIN-CONTAINING PROTEIN"/>
    <property type="match status" value="1"/>
</dbReference>
<dbReference type="Pfam" id="PF11974">
    <property type="entry name" value="bMG3"/>
    <property type="match status" value="1"/>
</dbReference>
<evidence type="ECO:0000256" key="3">
    <source>
        <dbReference type="SAM" id="SignalP"/>
    </source>
</evidence>
<dbReference type="Pfam" id="PF17972">
    <property type="entry name" value="bMG5"/>
    <property type="match status" value="1"/>
</dbReference>
<dbReference type="InterPro" id="IPR021868">
    <property type="entry name" value="Alpha_2_Macroglob_MG3"/>
</dbReference>